<dbReference type="STRING" id="1802391.A3D72_02230"/>
<dbReference type="AlphaFoldDB" id="A0A1F7U3M2"/>
<sequence>MFDWKLIVSPAFWFSLRWNPLTLGTAMLMATVFGALVLAGGFLLWTAGKKKKSDPLRRAALLWLGAPLILCGLGGELLTFFAYQQIPVFSARFWFLLLVAVFLATEISAVRFLFIGVPRRKSEVGARAQWSQYFPGRKRG</sequence>
<feature type="transmembrane region" description="Helical" evidence="1">
    <location>
        <begin position="93"/>
        <end position="114"/>
    </location>
</feature>
<evidence type="ECO:0000313" key="3">
    <source>
        <dbReference type="Proteomes" id="UP000176303"/>
    </source>
</evidence>
<protein>
    <submittedName>
        <fullName evidence="2">Uncharacterized protein</fullName>
    </submittedName>
</protein>
<keyword evidence="1" id="KW-0472">Membrane</keyword>
<dbReference type="Proteomes" id="UP000176303">
    <property type="component" value="Unassembled WGS sequence"/>
</dbReference>
<comment type="caution">
    <text evidence="2">The sequence shown here is derived from an EMBL/GenBank/DDBJ whole genome shotgun (WGS) entry which is preliminary data.</text>
</comment>
<feature type="transmembrane region" description="Helical" evidence="1">
    <location>
        <begin position="20"/>
        <end position="47"/>
    </location>
</feature>
<evidence type="ECO:0000256" key="1">
    <source>
        <dbReference type="SAM" id="Phobius"/>
    </source>
</evidence>
<proteinExistence type="predicted"/>
<gene>
    <name evidence="2" type="ORF">A3D72_02230</name>
</gene>
<keyword evidence="1" id="KW-0812">Transmembrane</keyword>
<organism evidence="2 3">
    <name type="scientific">Candidatus Uhrbacteria bacterium RIFCSPHIGHO2_02_FULL_57_19</name>
    <dbReference type="NCBI Taxonomy" id="1802391"/>
    <lineage>
        <taxon>Bacteria</taxon>
        <taxon>Candidatus Uhriibacteriota</taxon>
    </lineage>
</organism>
<keyword evidence="1" id="KW-1133">Transmembrane helix</keyword>
<dbReference type="EMBL" id="MGDZ01000048">
    <property type="protein sequence ID" value="OGL72855.1"/>
    <property type="molecule type" value="Genomic_DNA"/>
</dbReference>
<reference evidence="2 3" key="1">
    <citation type="journal article" date="2016" name="Nat. Commun.">
        <title>Thousands of microbial genomes shed light on interconnected biogeochemical processes in an aquifer system.</title>
        <authorList>
            <person name="Anantharaman K."/>
            <person name="Brown C.T."/>
            <person name="Hug L.A."/>
            <person name="Sharon I."/>
            <person name="Castelle C.J."/>
            <person name="Probst A.J."/>
            <person name="Thomas B.C."/>
            <person name="Singh A."/>
            <person name="Wilkins M.J."/>
            <person name="Karaoz U."/>
            <person name="Brodie E.L."/>
            <person name="Williams K.H."/>
            <person name="Hubbard S.S."/>
            <person name="Banfield J.F."/>
        </authorList>
    </citation>
    <scope>NUCLEOTIDE SEQUENCE [LARGE SCALE GENOMIC DNA]</scope>
</reference>
<evidence type="ECO:0000313" key="2">
    <source>
        <dbReference type="EMBL" id="OGL72855.1"/>
    </source>
</evidence>
<feature type="transmembrane region" description="Helical" evidence="1">
    <location>
        <begin position="59"/>
        <end position="81"/>
    </location>
</feature>
<name>A0A1F7U3M2_9BACT</name>
<accession>A0A1F7U3M2</accession>